<evidence type="ECO:0000256" key="6">
    <source>
        <dbReference type="SAM" id="SignalP"/>
    </source>
</evidence>
<dbReference type="Proteomes" id="UP000564677">
    <property type="component" value="Unassembled WGS sequence"/>
</dbReference>
<dbReference type="AlphaFoldDB" id="A0A7X5UX70"/>
<name>A0A7X5UX70_9SPHN</name>
<keyword evidence="5" id="KW-0998">Cell outer membrane</keyword>
<keyword evidence="3 6" id="KW-0732">Signal</keyword>
<dbReference type="InterPro" id="IPR010583">
    <property type="entry name" value="MipA"/>
</dbReference>
<accession>A0A7X5UX70</accession>
<evidence type="ECO:0000256" key="1">
    <source>
        <dbReference type="ARBA" id="ARBA00004442"/>
    </source>
</evidence>
<sequence length="264" mass="28332">MMIRFLALAPLLAIALPAHAQDDEPKPPRRYRVSLGPQLTPNYPGADKLQLTPMVDVAIARGDAPFPFVAADDSFGFAAFEGGGFEIGPAANFQGSRRRSEAGAPVDEVGTTIELGGYAQYWLAKSLRLHTELRKGINGHKGLIGGVGLDYVARDGDKWLVSIGPRITLSDAKYRRAYFEVTPAVAARTGLPVYRADGSAVQALGISSTATWQFSRRWGLYSYARYDRLVGDGADSPLSRGPIGSRDQLSGGLGLSFTFGKGVR</sequence>
<dbReference type="EMBL" id="JAASQV010000001">
    <property type="protein sequence ID" value="NIJ63803.1"/>
    <property type="molecule type" value="Genomic_DNA"/>
</dbReference>
<dbReference type="PANTHER" id="PTHR38776">
    <property type="entry name" value="MLTA-INTERACTING PROTEIN-RELATED"/>
    <property type="match status" value="1"/>
</dbReference>
<reference evidence="7 8" key="1">
    <citation type="submission" date="2020-03" db="EMBL/GenBank/DDBJ databases">
        <title>Genomic Encyclopedia of Type Strains, Phase IV (KMG-IV): sequencing the most valuable type-strain genomes for metagenomic binning, comparative biology and taxonomic classification.</title>
        <authorList>
            <person name="Goeker M."/>
        </authorList>
    </citation>
    <scope>NUCLEOTIDE SEQUENCE [LARGE SCALE GENOMIC DNA]</scope>
    <source>
        <strain evidence="7 8">DSM 4733</strain>
    </source>
</reference>
<evidence type="ECO:0000313" key="7">
    <source>
        <dbReference type="EMBL" id="NIJ63803.1"/>
    </source>
</evidence>
<comment type="caution">
    <text evidence="7">The sequence shown here is derived from an EMBL/GenBank/DDBJ whole genome shotgun (WGS) entry which is preliminary data.</text>
</comment>
<dbReference type="GO" id="GO:0009279">
    <property type="term" value="C:cell outer membrane"/>
    <property type="evidence" value="ECO:0007669"/>
    <property type="project" value="UniProtKB-SubCell"/>
</dbReference>
<evidence type="ECO:0000256" key="2">
    <source>
        <dbReference type="ARBA" id="ARBA00005722"/>
    </source>
</evidence>
<dbReference type="Pfam" id="PF06629">
    <property type="entry name" value="MipA"/>
    <property type="match status" value="1"/>
</dbReference>
<comment type="similarity">
    <text evidence="2">Belongs to the MipA/OmpV family.</text>
</comment>
<evidence type="ECO:0000256" key="4">
    <source>
        <dbReference type="ARBA" id="ARBA00023136"/>
    </source>
</evidence>
<protein>
    <submittedName>
        <fullName evidence="7">Outer membrane protein</fullName>
    </submittedName>
</protein>
<dbReference type="RefSeq" id="WP_167298259.1">
    <property type="nucleotide sequence ID" value="NZ_JAASQV010000001.1"/>
</dbReference>
<keyword evidence="4" id="KW-0472">Membrane</keyword>
<comment type="subcellular location">
    <subcellularLocation>
        <location evidence="1">Cell outer membrane</location>
    </subcellularLocation>
</comment>
<keyword evidence="8" id="KW-1185">Reference proteome</keyword>
<feature type="chain" id="PRO_5030994272" evidence="6">
    <location>
        <begin position="21"/>
        <end position="264"/>
    </location>
</feature>
<proteinExistence type="inferred from homology"/>
<evidence type="ECO:0000313" key="8">
    <source>
        <dbReference type="Proteomes" id="UP000564677"/>
    </source>
</evidence>
<organism evidence="7 8">
    <name type="scientific">Sphingomonas leidyi</name>
    <dbReference type="NCBI Taxonomy" id="68569"/>
    <lineage>
        <taxon>Bacteria</taxon>
        <taxon>Pseudomonadati</taxon>
        <taxon>Pseudomonadota</taxon>
        <taxon>Alphaproteobacteria</taxon>
        <taxon>Sphingomonadales</taxon>
        <taxon>Sphingomonadaceae</taxon>
        <taxon>Sphingomonas</taxon>
    </lineage>
</organism>
<evidence type="ECO:0000256" key="5">
    <source>
        <dbReference type="ARBA" id="ARBA00023237"/>
    </source>
</evidence>
<evidence type="ECO:0000256" key="3">
    <source>
        <dbReference type="ARBA" id="ARBA00022729"/>
    </source>
</evidence>
<gene>
    <name evidence="7" type="ORF">FHR20_000734</name>
</gene>
<dbReference type="PANTHER" id="PTHR38776:SF1">
    <property type="entry name" value="MLTA-INTERACTING PROTEIN-RELATED"/>
    <property type="match status" value="1"/>
</dbReference>
<feature type="signal peptide" evidence="6">
    <location>
        <begin position="1"/>
        <end position="20"/>
    </location>
</feature>